<dbReference type="InterPro" id="IPR001509">
    <property type="entry name" value="Epimerase_deHydtase"/>
</dbReference>
<protein>
    <recommendedName>
        <fullName evidence="1">NAD-dependent epimerase/dehydratase domain-containing protein</fullName>
    </recommendedName>
</protein>
<dbReference type="AlphaFoldDB" id="A0A382PVT0"/>
<feature type="non-terminal residue" evidence="2">
    <location>
        <position position="111"/>
    </location>
</feature>
<name>A0A382PVT0_9ZZZZ</name>
<dbReference type="Gene3D" id="3.40.50.720">
    <property type="entry name" value="NAD(P)-binding Rossmann-like Domain"/>
    <property type="match status" value="1"/>
</dbReference>
<sequence>MLKKIFITGAGGFIGSELVLGFNKLKYEVHALDRFFSYPILSNNNTYYYKNDLNVFGRKNLKNFDIFIHTAAITNYKNLDLKDNLFEKNISLIKKSLNLAKKLNIKKCYFL</sequence>
<accession>A0A382PVT0</accession>
<dbReference type="SUPFAM" id="SSF51735">
    <property type="entry name" value="NAD(P)-binding Rossmann-fold domains"/>
    <property type="match status" value="1"/>
</dbReference>
<dbReference type="EMBL" id="UINC01109733">
    <property type="protein sequence ID" value="SVC76748.1"/>
    <property type="molecule type" value="Genomic_DNA"/>
</dbReference>
<reference evidence="2" key="1">
    <citation type="submission" date="2018-05" db="EMBL/GenBank/DDBJ databases">
        <authorList>
            <person name="Lanie J.A."/>
            <person name="Ng W.-L."/>
            <person name="Kazmierczak K.M."/>
            <person name="Andrzejewski T.M."/>
            <person name="Davidsen T.M."/>
            <person name="Wayne K.J."/>
            <person name="Tettelin H."/>
            <person name="Glass J.I."/>
            <person name="Rusch D."/>
            <person name="Podicherti R."/>
            <person name="Tsui H.-C.T."/>
            <person name="Winkler M.E."/>
        </authorList>
    </citation>
    <scope>NUCLEOTIDE SEQUENCE</scope>
</reference>
<gene>
    <name evidence="2" type="ORF">METZ01_LOCUS329602</name>
</gene>
<organism evidence="2">
    <name type="scientific">marine metagenome</name>
    <dbReference type="NCBI Taxonomy" id="408172"/>
    <lineage>
        <taxon>unclassified sequences</taxon>
        <taxon>metagenomes</taxon>
        <taxon>ecological metagenomes</taxon>
    </lineage>
</organism>
<proteinExistence type="predicted"/>
<evidence type="ECO:0000259" key="1">
    <source>
        <dbReference type="Pfam" id="PF01370"/>
    </source>
</evidence>
<dbReference type="Pfam" id="PF01370">
    <property type="entry name" value="Epimerase"/>
    <property type="match status" value="1"/>
</dbReference>
<dbReference type="InterPro" id="IPR036291">
    <property type="entry name" value="NAD(P)-bd_dom_sf"/>
</dbReference>
<feature type="domain" description="NAD-dependent epimerase/dehydratase" evidence="1">
    <location>
        <begin position="5"/>
        <end position="111"/>
    </location>
</feature>
<evidence type="ECO:0000313" key="2">
    <source>
        <dbReference type="EMBL" id="SVC76748.1"/>
    </source>
</evidence>